<name>L8X1D1_THACA</name>
<comment type="caution">
    <text evidence="1">The sequence shown here is derived from an EMBL/GenBank/DDBJ whole genome shotgun (WGS) entry which is preliminary data.</text>
</comment>
<dbReference type="Proteomes" id="UP000011668">
    <property type="component" value="Unassembled WGS sequence"/>
</dbReference>
<proteinExistence type="predicted"/>
<keyword evidence="2" id="KW-1185">Reference proteome</keyword>
<evidence type="ECO:0000313" key="2">
    <source>
        <dbReference type="Proteomes" id="UP000011668"/>
    </source>
</evidence>
<dbReference type="HOGENOM" id="CLU_2869217_0_0_1"/>
<dbReference type="OrthoDB" id="9983368at2759"/>
<evidence type="ECO:0000313" key="1">
    <source>
        <dbReference type="EMBL" id="ELU42424.1"/>
    </source>
</evidence>
<reference evidence="1 2" key="1">
    <citation type="journal article" date="2013" name="Nat. Commun.">
        <title>The evolution and pathogenic mechanisms of the rice sheath blight pathogen.</title>
        <authorList>
            <person name="Zheng A."/>
            <person name="Lin R."/>
            <person name="Xu L."/>
            <person name="Qin P."/>
            <person name="Tang C."/>
            <person name="Ai P."/>
            <person name="Zhang D."/>
            <person name="Liu Y."/>
            <person name="Sun Z."/>
            <person name="Feng H."/>
            <person name="Wang Y."/>
            <person name="Chen Y."/>
            <person name="Liang X."/>
            <person name="Fu R."/>
            <person name="Li Q."/>
            <person name="Zhang J."/>
            <person name="Yu X."/>
            <person name="Xie Z."/>
            <person name="Ding L."/>
            <person name="Guan P."/>
            <person name="Tang J."/>
            <person name="Liang Y."/>
            <person name="Wang S."/>
            <person name="Deng Q."/>
            <person name="Li S."/>
            <person name="Zhu J."/>
            <person name="Wang L."/>
            <person name="Liu H."/>
            <person name="Li P."/>
        </authorList>
    </citation>
    <scope>NUCLEOTIDE SEQUENCE [LARGE SCALE GENOMIC DNA]</scope>
    <source>
        <strain evidence="2">AG-1 IA</strain>
    </source>
</reference>
<sequence length="64" mass="7319">MSSSNALISAPGLTEDQIQTERAWLEGYGKDVDSLDWSKWEKYWDQGIVKRNGYWGTVIQISLP</sequence>
<dbReference type="AlphaFoldDB" id="L8X1D1"/>
<gene>
    <name evidence="1" type="ORF">AG1IA_03555</name>
</gene>
<organism evidence="1 2">
    <name type="scientific">Thanatephorus cucumeris (strain AG1-IA)</name>
    <name type="common">Rice sheath blight fungus</name>
    <name type="synonym">Rhizoctonia solani</name>
    <dbReference type="NCBI Taxonomy" id="983506"/>
    <lineage>
        <taxon>Eukaryota</taxon>
        <taxon>Fungi</taxon>
        <taxon>Dikarya</taxon>
        <taxon>Basidiomycota</taxon>
        <taxon>Agaricomycotina</taxon>
        <taxon>Agaricomycetes</taxon>
        <taxon>Cantharellales</taxon>
        <taxon>Ceratobasidiaceae</taxon>
        <taxon>Rhizoctonia</taxon>
        <taxon>Rhizoctonia solani AG-1</taxon>
    </lineage>
</organism>
<dbReference type="EMBL" id="AFRT01000840">
    <property type="protein sequence ID" value="ELU42424.1"/>
    <property type="molecule type" value="Genomic_DNA"/>
</dbReference>
<protein>
    <submittedName>
        <fullName evidence="1">Uncharacterized protein</fullName>
    </submittedName>
</protein>
<accession>L8X1D1</accession>